<evidence type="ECO:0000313" key="2">
    <source>
        <dbReference type="Proteomes" id="UP000785679"/>
    </source>
</evidence>
<evidence type="ECO:0000313" key="1">
    <source>
        <dbReference type="EMBL" id="TNV78239.1"/>
    </source>
</evidence>
<organism evidence="1 2">
    <name type="scientific">Halteria grandinella</name>
    <dbReference type="NCBI Taxonomy" id="5974"/>
    <lineage>
        <taxon>Eukaryota</taxon>
        <taxon>Sar</taxon>
        <taxon>Alveolata</taxon>
        <taxon>Ciliophora</taxon>
        <taxon>Intramacronucleata</taxon>
        <taxon>Spirotrichea</taxon>
        <taxon>Stichotrichia</taxon>
        <taxon>Sporadotrichida</taxon>
        <taxon>Halteriidae</taxon>
        <taxon>Halteria</taxon>
    </lineage>
</organism>
<name>A0A8J8NNY7_HALGN</name>
<dbReference type="AlphaFoldDB" id="A0A8J8NNY7"/>
<protein>
    <submittedName>
        <fullName evidence="1">Uncharacterized protein</fullName>
    </submittedName>
</protein>
<dbReference type="Proteomes" id="UP000785679">
    <property type="component" value="Unassembled WGS sequence"/>
</dbReference>
<gene>
    <name evidence="1" type="ORF">FGO68_gene7246</name>
</gene>
<comment type="caution">
    <text evidence="1">The sequence shown here is derived from an EMBL/GenBank/DDBJ whole genome shotgun (WGS) entry which is preliminary data.</text>
</comment>
<accession>A0A8J8NNY7</accession>
<sequence length="152" mass="17633">MPQQQPCDACPDYTFHLTYESMDASIKLKPPFNTHTLLQHAYRTFIEPLELPKYQLFFPTDNDEVTDSNLANTLLSSQPTTHLIIRSTLQTHLYKNFLPQNRPDTATTLCKQLKKLQDAAEKALYEAQKGLEQYQVKQQELIDENVKMEKCL</sequence>
<keyword evidence="2" id="KW-1185">Reference proteome</keyword>
<reference evidence="1" key="1">
    <citation type="submission" date="2019-06" db="EMBL/GenBank/DDBJ databases">
        <authorList>
            <person name="Zheng W."/>
        </authorList>
    </citation>
    <scope>NUCLEOTIDE SEQUENCE</scope>
    <source>
        <strain evidence="1">QDHG01</strain>
    </source>
</reference>
<dbReference type="EMBL" id="RRYP01010672">
    <property type="protein sequence ID" value="TNV78239.1"/>
    <property type="molecule type" value="Genomic_DNA"/>
</dbReference>
<proteinExistence type="predicted"/>